<feature type="compositionally biased region" description="Basic and acidic residues" evidence="1">
    <location>
        <begin position="158"/>
        <end position="173"/>
    </location>
</feature>
<name>A0AAV7P8D7_PLEWA</name>
<dbReference type="AlphaFoldDB" id="A0AAV7P8D7"/>
<dbReference type="EMBL" id="JANPWB010000011">
    <property type="protein sequence ID" value="KAJ1123776.1"/>
    <property type="molecule type" value="Genomic_DNA"/>
</dbReference>
<reference evidence="2" key="1">
    <citation type="journal article" date="2022" name="bioRxiv">
        <title>Sequencing and chromosome-scale assembly of the giantPleurodeles waltlgenome.</title>
        <authorList>
            <person name="Brown T."/>
            <person name="Elewa A."/>
            <person name="Iarovenko S."/>
            <person name="Subramanian E."/>
            <person name="Araus A.J."/>
            <person name="Petzold A."/>
            <person name="Susuki M."/>
            <person name="Suzuki K.-i.T."/>
            <person name="Hayashi T."/>
            <person name="Toyoda A."/>
            <person name="Oliveira C."/>
            <person name="Osipova E."/>
            <person name="Leigh N.D."/>
            <person name="Simon A."/>
            <person name="Yun M.H."/>
        </authorList>
    </citation>
    <scope>NUCLEOTIDE SEQUENCE</scope>
    <source>
        <strain evidence="2">20211129_DDA</strain>
        <tissue evidence="2">Liver</tissue>
    </source>
</reference>
<feature type="compositionally biased region" description="Basic residues" evidence="1">
    <location>
        <begin position="275"/>
        <end position="284"/>
    </location>
</feature>
<feature type="region of interest" description="Disordered" evidence="1">
    <location>
        <begin position="1"/>
        <end position="284"/>
    </location>
</feature>
<sequence>MPRQELHLYFSLRQRDEVQRSQIQESPTNRSPSATSWALPHQPAKPSSVAGHLPLTPGLSPPQSGPGALSRVGHTAAGGPGYSGKPPAPRASRRKPAPVPRSSPFTRVPKQRSPVPGQKRLAHRRAGPAPSGRQLTTGVPARQAQRRLHPRSVALQRPRSDPTADGPSHRREQAPPGKSTCSRLQRAAESAVRQGVPAPVVQAPSQAAPRGRAFSPIGETLQPAPDRGPPENLTRHQRSHGPVHQPTSECFAHPEKYTPKRPRPGRASLSDSHLARRPSHAPHA</sequence>
<evidence type="ECO:0000256" key="1">
    <source>
        <dbReference type="SAM" id="MobiDB-lite"/>
    </source>
</evidence>
<accession>A0AAV7P8D7</accession>
<organism evidence="2 3">
    <name type="scientific">Pleurodeles waltl</name>
    <name type="common">Iberian ribbed newt</name>
    <dbReference type="NCBI Taxonomy" id="8319"/>
    <lineage>
        <taxon>Eukaryota</taxon>
        <taxon>Metazoa</taxon>
        <taxon>Chordata</taxon>
        <taxon>Craniata</taxon>
        <taxon>Vertebrata</taxon>
        <taxon>Euteleostomi</taxon>
        <taxon>Amphibia</taxon>
        <taxon>Batrachia</taxon>
        <taxon>Caudata</taxon>
        <taxon>Salamandroidea</taxon>
        <taxon>Salamandridae</taxon>
        <taxon>Pleurodelinae</taxon>
        <taxon>Pleurodeles</taxon>
    </lineage>
</organism>
<keyword evidence="3" id="KW-1185">Reference proteome</keyword>
<evidence type="ECO:0000313" key="3">
    <source>
        <dbReference type="Proteomes" id="UP001066276"/>
    </source>
</evidence>
<feature type="compositionally biased region" description="Low complexity" evidence="1">
    <location>
        <begin position="191"/>
        <end position="209"/>
    </location>
</feature>
<evidence type="ECO:0000313" key="2">
    <source>
        <dbReference type="EMBL" id="KAJ1123776.1"/>
    </source>
</evidence>
<proteinExistence type="predicted"/>
<dbReference type="Proteomes" id="UP001066276">
    <property type="component" value="Chromosome 7"/>
</dbReference>
<comment type="caution">
    <text evidence="2">The sequence shown here is derived from an EMBL/GenBank/DDBJ whole genome shotgun (WGS) entry which is preliminary data.</text>
</comment>
<protein>
    <submittedName>
        <fullName evidence="2">Uncharacterized protein</fullName>
    </submittedName>
</protein>
<feature type="compositionally biased region" description="Polar residues" evidence="1">
    <location>
        <begin position="20"/>
        <end position="36"/>
    </location>
</feature>
<gene>
    <name evidence="2" type="ORF">NDU88_002243</name>
</gene>